<dbReference type="RefSeq" id="WP_076096425.1">
    <property type="nucleotide sequence ID" value="NZ_MTHD01000005.1"/>
</dbReference>
<comment type="caution">
    <text evidence="2">The sequence shown here is derived from an EMBL/GenBank/DDBJ whole genome shotgun (WGS) entry which is preliminary data.</text>
</comment>
<evidence type="ECO:0000313" key="2">
    <source>
        <dbReference type="EMBL" id="OMG52477.1"/>
    </source>
</evidence>
<keyword evidence="3" id="KW-1185">Reference proteome</keyword>
<reference evidence="2 3" key="1">
    <citation type="submission" date="2016-10" db="EMBL/GenBank/DDBJ databases">
        <title>Alkaliphiles isolated from bioreactors.</title>
        <authorList>
            <person name="Salah Z."/>
            <person name="Rout S.P."/>
            <person name="Humphreys P.N."/>
        </authorList>
    </citation>
    <scope>NUCLEOTIDE SEQUENCE [LARGE SCALE GENOMIC DNA]</scope>
    <source>
        <strain evidence="2 3">ZS02</strain>
    </source>
</reference>
<dbReference type="PANTHER" id="PTHR33525:SF6">
    <property type="entry name" value="HDOD DOMAIN-CONTAINING PROTEIN"/>
    <property type="match status" value="1"/>
</dbReference>
<dbReference type="SUPFAM" id="SSF109604">
    <property type="entry name" value="HD-domain/PDEase-like"/>
    <property type="match status" value="1"/>
</dbReference>
<dbReference type="EMBL" id="MTHD01000005">
    <property type="protein sequence ID" value="OMG52477.1"/>
    <property type="molecule type" value="Genomic_DNA"/>
</dbReference>
<evidence type="ECO:0000259" key="1">
    <source>
        <dbReference type="PROSITE" id="PS51833"/>
    </source>
</evidence>
<dbReference type="STRING" id="418702.BJN45_14365"/>
<evidence type="ECO:0000313" key="3">
    <source>
        <dbReference type="Proteomes" id="UP000187526"/>
    </source>
</evidence>
<accession>A0A1R1I170</accession>
<dbReference type="Gene3D" id="1.10.3210.10">
    <property type="entry name" value="Hypothetical protein af1432"/>
    <property type="match status" value="1"/>
</dbReference>
<dbReference type="Proteomes" id="UP000187526">
    <property type="component" value="Unassembled WGS sequence"/>
</dbReference>
<dbReference type="PANTHER" id="PTHR33525">
    <property type="match status" value="1"/>
</dbReference>
<protein>
    <recommendedName>
        <fullName evidence="1">HDOD domain-containing protein</fullName>
    </recommendedName>
</protein>
<dbReference type="InterPro" id="IPR052340">
    <property type="entry name" value="RNase_Y/CdgJ"/>
</dbReference>
<dbReference type="Pfam" id="PF08668">
    <property type="entry name" value="HDOD"/>
    <property type="match status" value="1"/>
</dbReference>
<dbReference type="InterPro" id="IPR006675">
    <property type="entry name" value="HDIG_dom"/>
</dbReference>
<name>A0A1R1I170_9RHOO</name>
<dbReference type="OrthoDB" id="9784953at2"/>
<dbReference type="InterPro" id="IPR013976">
    <property type="entry name" value="HDOD"/>
</dbReference>
<dbReference type="AlphaFoldDB" id="A0A1R1I170"/>
<organism evidence="2 3">
    <name type="scientific">Azonexus hydrophilus</name>
    <dbReference type="NCBI Taxonomy" id="418702"/>
    <lineage>
        <taxon>Bacteria</taxon>
        <taxon>Pseudomonadati</taxon>
        <taxon>Pseudomonadota</taxon>
        <taxon>Betaproteobacteria</taxon>
        <taxon>Rhodocyclales</taxon>
        <taxon>Azonexaceae</taxon>
        <taxon>Azonexus</taxon>
    </lineage>
</organism>
<gene>
    <name evidence="2" type="ORF">BJN45_14365</name>
</gene>
<sequence>MNAVSEEKQLQTMLNGVDIPPCPAVLVELDAELKKDEPDQRELARLITKDVALSGHVMQIANSPAFSTGHKLSSITQALNVLGTRQVFNLVVSQLLKVAMSGKTDAGLERFWESSAQTARLSAEIARRLRCVRPDIAYTFGLFHDCGIPLLMRRFPQTKEVLAEANAAEDASFTQVEDMRLGTNHAVVGYFLARRWRLPSEVADAIMRHHDYTVLVRPQEFSQVVQAQIAVSVLAEHIIRLHTQGDGEHEWAKAGPAACAFFNLSLVAIDDLIEDLRDWLG</sequence>
<feature type="domain" description="HDOD" evidence="1">
    <location>
        <begin position="19"/>
        <end position="212"/>
    </location>
</feature>
<proteinExistence type="predicted"/>
<dbReference type="PROSITE" id="PS51833">
    <property type="entry name" value="HDOD"/>
    <property type="match status" value="1"/>
</dbReference>
<dbReference type="NCBIfam" id="TIGR00277">
    <property type="entry name" value="HDIG"/>
    <property type="match status" value="1"/>
</dbReference>